<dbReference type="Gene3D" id="2.130.10.130">
    <property type="entry name" value="Integrin alpha, N-terminal"/>
    <property type="match status" value="1"/>
</dbReference>
<dbReference type="Proteomes" id="UP000186804">
    <property type="component" value="Unassembled WGS sequence"/>
</dbReference>
<dbReference type="AlphaFoldDB" id="A0A1J4MUV1"/>
<accession>A0A1J4MUV1</accession>
<evidence type="ECO:0000256" key="6">
    <source>
        <dbReference type="ARBA" id="ARBA00023136"/>
    </source>
</evidence>
<evidence type="ECO:0000256" key="2">
    <source>
        <dbReference type="ARBA" id="ARBA00006496"/>
    </source>
</evidence>
<dbReference type="GeneID" id="92367866"/>
<keyword evidence="3 8" id="KW-0812">Transmembrane</keyword>
<organism evidence="10 11">
    <name type="scientific">Cryptosporidium andersoni</name>
    <dbReference type="NCBI Taxonomy" id="117008"/>
    <lineage>
        <taxon>Eukaryota</taxon>
        <taxon>Sar</taxon>
        <taxon>Alveolata</taxon>
        <taxon>Apicomplexa</taxon>
        <taxon>Conoidasida</taxon>
        <taxon>Coccidia</taxon>
        <taxon>Eucoccidiorida</taxon>
        <taxon>Eimeriorina</taxon>
        <taxon>Cryptosporidiidae</taxon>
        <taxon>Cryptosporidium</taxon>
    </lineage>
</organism>
<dbReference type="SUPFAM" id="SSF69318">
    <property type="entry name" value="Integrin alpha N-terminal domain"/>
    <property type="match status" value="1"/>
</dbReference>
<evidence type="ECO:0000259" key="9">
    <source>
        <dbReference type="Pfam" id="PF23122"/>
    </source>
</evidence>
<evidence type="ECO:0000313" key="11">
    <source>
        <dbReference type="Proteomes" id="UP000186804"/>
    </source>
</evidence>
<comment type="caution">
    <text evidence="10">The sequence shown here is derived from an EMBL/GenBank/DDBJ whole genome shotgun (WGS) entry which is preliminary data.</text>
</comment>
<evidence type="ECO:0000256" key="1">
    <source>
        <dbReference type="ARBA" id="ARBA00004479"/>
    </source>
</evidence>
<comment type="similarity">
    <text evidence="2">Belongs to the TIP family.</text>
</comment>
<evidence type="ECO:0000256" key="4">
    <source>
        <dbReference type="ARBA" id="ARBA00022729"/>
    </source>
</evidence>
<proteinExistence type="inferred from homology"/>
<dbReference type="PANTHER" id="PTHR13412">
    <property type="entry name" value="T-CELL IMMUNOMODULATORY PROTEIN HOMOLOG"/>
    <property type="match status" value="1"/>
</dbReference>
<dbReference type="VEuPathDB" id="CryptoDB:cand_036820"/>
<evidence type="ECO:0000256" key="8">
    <source>
        <dbReference type="SAM" id="Phobius"/>
    </source>
</evidence>
<feature type="domain" description="T-cell immunomodulatory protein TIP C2" evidence="9">
    <location>
        <begin position="686"/>
        <end position="805"/>
    </location>
</feature>
<dbReference type="Pfam" id="PF23122">
    <property type="entry name" value="C2_ITFG1"/>
    <property type="match status" value="1"/>
</dbReference>
<dbReference type="RefSeq" id="XP_067069880.1">
    <property type="nucleotide sequence ID" value="XM_067213907.1"/>
</dbReference>
<dbReference type="InterPro" id="IPR024881">
    <property type="entry name" value="Tip"/>
</dbReference>
<keyword evidence="7" id="KW-0325">Glycoprotein</keyword>
<dbReference type="InterPro" id="IPR013517">
    <property type="entry name" value="FG-GAP"/>
</dbReference>
<keyword evidence="11" id="KW-1185">Reference proteome</keyword>
<feature type="transmembrane region" description="Helical" evidence="8">
    <location>
        <begin position="815"/>
        <end position="836"/>
    </location>
</feature>
<evidence type="ECO:0000256" key="5">
    <source>
        <dbReference type="ARBA" id="ARBA00022989"/>
    </source>
</evidence>
<reference evidence="10 11" key="1">
    <citation type="submission" date="2016-10" db="EMBL/GenBank/DDBJ databases">
        <title>Reductive evolution of mitochondrial metabolism and differential evolution of invasion-related proteins in Cryptosporidium.</title>
        <authorList>
            <person name="Liu S."/>
            <person name="Roellig D.M."/>
            <person name="Guo Y."/>
            <person name="Li N."/>
            <person name="Frace M.A."/>
            <person name="Tang K."/>
            <person name="Zhang L."/>
            <person name="Feng Y."/>
            <person name="Xiao L."/>
        </authorList>
    </citation>
    <scope>NUCLEOTIDE SEQUENCE [LARGE SCALE GENOMIC DNA]</scope>
    <source>
        <strain evidence="10">30847</strain>
    </source>
</reference>
<dbReference type="InterPro" id="IPR028994">
    <property type="entry name" value="Integrin_alpha_N"/>
</dbReference>
<evidence type="ECO:0000313" key="10">
    <source>
        <dbReference type="EMBL" id="OII78034.1"/>
    </source>
</evidence>
<dbReference type="InterPro" id="IPR057089">
    <property type="entry name" value="C2_TIP"/>
</dbReference>
<sequence length="858" mass="96241">MVLCSWPVEWLKASFPLQSRKQSITKVKNFGIPHLDGKIMGFADYNGDQYSDIFLYNAPKSTKSNGQIYVFLWSPKTKEFIKGPFTTFNKTAVMFITEDWNGDGYMDILVVTERNDITKTGYGFTILAQCPETNQLVDIWESPEDSLSTVQFLAVDINHDGHLDLLGERSISNNIPYERFVWVNLGENKHNISSNIASVSFELLPWALLGEWVEIEDPKINYAQIASRHSSAFVDMDGDCRADIVLEVNYSNESSSKRALEIWLNQVHNGIAKYKVHRQLENDNSSNYSPIILPSGSGHIGFSDFNGDGSIDLLIPVCIYDNKKQCVSNSRIVFVPNVQEGSICSTKDELNFKAKGQHDEIPKCRLSNKLCTSSQFSLHSFTSEDDNAILQDISSEEKSTIPRSFLSFWFGNNNINSRSNAFFQGFTVSALFETINLSSENIHDDKRSKGQTENNHLLQSSMASHVASFFSFFPTKRHLQALELQWATDEFSPTVLNIGDQDLDGYPDVLAIVVLPDGSRQARVLKNLAANSEKSRYIAPAQMGLAFQNSSSENNGKINPHIIVNSYVSSGYTGKFLTILNNIHHWFSRFFIDSERFINKGSIYRHFELLDNDAATNNMDFVEQATFFDFYDDGLLDIIYISSPNEHGKRNVSCAISQSDGSALFMKITILSSSNISPYCRGKCTGNTSHGPTVKITITDLNGIKTPRTATQFPQSTNGVIQQPYLLFGLGKTNNYIEELFVGIPAMSKVTESSRKESSSLLKFDFSGGRDTGNSEYSNIWMGLIPNTHVIAQLYPINNPRNWSLVLSVSPTKTFTRIITVTVLALVIIGIIIGILDRREKVEDMKEHQGFKNHFISA</sequence>
<dbReference type="Pfam" id="PF13517">
    <property type="entry name" value="FG-GAP_3"/>
    <property type="match status" value="1"/>
</dbReference>
<evidence type="ECO:0000256" key="7">
    <source>
        <dbReference type="ARBA" id="ARBA00023180"/>
    </source>
</evidence>
<comment type="subcellular location">
    <subcellularLocation>
        <location evidence="1">Membrane</location>
        <topology evidence="1">Single-pass type I membrane protein</topology>
    </subcellularLocation>
</comment>
<dbReference type="EMBL" id="LRBS01000010">
    <property type="protein sequence ID" value="OII78034.1"/>
    <property type="molecule type" value="Genomic_DNA"/>
</dbReference>
<dbReference type="GO" id="GO:0005886">
    <property type="term" value="C:plasma membrane"/>
    <property type="evidence" value="ECO:0007669"/>
    <property type="project" value="TreeGrafter"/>
</dbReference>
<keyword evidence="4" id="KW-0732">Signal</keyword>
<keyword evidence="5 8" id="KW-1133">Transmembrane helix</keyword>
<keyword evidence="6 8" id="KW-0472">Membrane</keyword>
<gene>
    <name evidence="10" type="ORF">cand_036820</name>
</gene>
<name>A0A1J4MUV1_9CRYT</name>
<evidence type="ECO:0000256" key="3">
    <source>
        <dbReference type="ARBA" id="ARBA00022692"/>
    </source>
</evidence>
<dbReference type="OrthoDB" id="10022113at2759"/>
<dbReference type="PANTHER" id="PTHR13412:SF0">
    <property type="entry name" value="T-CELL IMMUNOMODULATORY PROTEIN"/>
    <property type="match status" value="1"/>
</dbReference>
<protein>
    <submittedName>
        <fullName evidence="10">FG-GAP repeat family protein</fullName>
    </submittedName>
</protein>